<reference evidence="1 2" key="1">
    <citation type="submission" date="2009-04" db="EMBL/GenBank/DDBJ databases">
        <authorList>
            <person name="Qin X."/>
            <person name="Bachman B."/>
            <person name="Battles P."/>
            <person name="Bell A."/>
            <person name="Bess C."/>
            <person name="Bickham C."/>
            <person name="Chaboub L."/>
            <person name="Chen D."/>
            <person name="Coyle M."/>
            <person name="Deiros D.R."/>
            <person name="Dinh H."/>
            <person name="Forbes L."/>
            <person name="Fowler G."/>
            <person name="Francisco L."/>
            <person name="Fu Q."/>
            <person name="Gubbala S."/>
            <person name="Hale W."/>
            <person name="Han Y."/>
            <person name="Hemphill L."/>
            <person name="Highlander S.K."/>
            <person name="Hirani K."/>
            <person name="Hogues M."/>
            <person name="Jackson L."/>
            <person name="Jakkamsetti A."/>
            <person name="Javaid M."/>
            <person name="Jiang H."/>
            <person name="Korchina V."/>
            <person name="Kovar C."/>
            <person name="Lara F."/>
            <person name="Lee S."/>
            <person name="Mata R."/>
            <person name="Mathew T."/>
            <person name="Moen C."/>
            <person name="Morales K."/>
            <person name="Munidasa M."/>
            <person name="Nazareth L."/>
            <person name="Ngo R."/>
            <person name="Nguyen L."/>
            <person name="Okwuonu G."/>
            <person name="Ongeri F."/>
            <person name="Patil S."/>
            <person name="Petrosino J."/>
            <person name="Pham C."/>
            <person name="Pham P."/>
            <person name="Pu L.-L."/>
            <person name="Puazo M."/>
            <person name="Raj R."/>
            <person name="Reid J."/>
            <person name="Rouhana J."/>
            <person name="Saada N."/>
            <person name="Shang Y."/>
            <person name="Simmons D."/>
            <person name="Thornton R."/>
            <person name="Warren J."/>
            <person name="Weissenberger G."/>
            <person name="Zhang J."/>
            <person name="Zhang L."/>
            <person name="Zhou C."/>
            <person name="Zhu D."/>
            <person name="Muzny D."/>
            <person name="Worley K."/>
            <person name="Gibbs R."/>
        </authorList>
    </citation>
    <scope>NUCLEOTIDE SEQUENCE [LARGE SCALE GENOMIC DNA]</scope>
    <source>
        <strain evidence="1 2">F0268</strain>
    </source>
</reference>
<dbReference type="HOGENOM" id="CLU_125409_0_0_9"/>
<dbReference type="eggNOG" id="COG0433">
    <property type="taxonomic scope" value="Bacteria"/>
</dbReference>
<proteinExistence type="predicted"/>
<dbReference type="AlphaFoldDB" id="C2KVX9"/>
<comment type="caution">
    <text evidence="1">The sequence shown here is derived from an EMBL/GenBank/DDBJ whole genome shotgun (WGS) entry which is preliminary data.</text>
</comment>
<dbReference type="InParanoid" id="C2KVX9"/>
<dbReference type="STRING" id="585501.HMPREF6123_0648"/>
<keyword evidence="2" id="KW-1185">Reference proteome</keyword>
<dbReference type="EMBL" id="ACKX01000068">
    <property type="protein sequence ID" value="EEJ52066.1"/>
    <property type="molecule type" value="Genomic_DNA"/>
</dbReference>
<evidence type="ECO:0000313" key="2">
    <source>
        <dbReference type="Proteomes" id="UP000004121"/>
    </source>
</evidence>
<evidence type="ECO:0000313" key="1">
    <source>
        <dbReference type="EMBL" id="EEJ52066.1"/>
    </source>
</evidence>
<accession>C2KVX9</accession>
<dbReference type="Proteomes" id="UP000004121">
    <property type="component" value="Unassembled WGS sequence"/>
</dbReference>
<organism evidence="1 2">
    <name type="scientific">Oribacterium sinus F0268</name>
    <dbReference type="NCBI Taxonomy" id="585501"/>
    <lineage>
        <taxon>Bacteria</taxon>
        <taxon>Bacillati</taxon>
        <taxon>Bacillota</taxon>
        <taxon>Clostridia</taxon>
        <taxon>Lachnospirales</taxon>
        <taxon>Lachnospiraceae</taxon>
        <taxon>Oribacterium</taxon>
    </lineage>
</organism>
<protein>
    <submittedName>
        <fullName evidence="1">Uncharacterized protein</fullName>
    </submittedName>
</protein>
<gene>
    <name evidence="1" type="ORF">HMPREF6123_0648</name>
</gene>
<name>C2KVX9_9FIRM</name>
<sequence length="81" mass="9095">MESEDEFVGFISGIISQDHDLEYLILDSFLKLASLEGKPIGDCVRKLDALSEKYKINIISSLSMDKEDVPLELRDHIAIAL</sequence>